<dbReference type="EMBL" id="JAPEUY010000002">
    <property type="protein sequence ID" value="KAJ4376198.1"/>
    <property type="molecule type" value="Genomic_DNA"/>
</dbReference>
<evidence type="ECO:0000256" key="1">
    <source>
        <dbReference type="SAM" id="MobiDB-lite"/>
    </source>
</evidence>
<feature type="compositionally biased region" description="Polar residues" evidence="1">
    <location>
        <begin position="36"/>
        <end position="52"/>
    </location>
</feature>
<proteinExistence type="predicted"/>
<feature type="compositionally biased region" description="Basic and acidic residues" evidence="1">
    <location>
        <begin position="12"/>
        <end position="24"/>
    </location>
</feature>
<comment type="caution">
    <text evidence="3">The sequence shown here is derived from an EMBL/GenBank/DDBJ whole genome shotgun (WGS) entry which is preliminary data.</text>
</comment>
<keyword evidence="4" id="KW-1185">Reference proteome</keyword>
<evidence type="ECO:0000313" key="3">
    <source>
        <dbReference type="EMBL" id="KAJ4376198.1"/>
    </source>
</evidence>
<feature type="region of interest" description="Disordered" evidence="1">
    <location>
        <begin position="1"/>
        <end position="104"/>
    </location>
</feature>
<evidence type="ECO:0000313" key="4">
    <source>
        <dbReference type="Proteomes" id="UP001140560"/>
    </source>
</evidence>
<keyword evidence="2" id="KW-1133">Transmembrane helix</keyword>
<keyword evidence="2" id="KW-0812">Transmembrane</keyword>
<evidence type="ECO:0000256" key="2">
    <source>
        <dbReference type="SAM" id="Phobius"/>
    </source>
</evidence>
<feature type="transmembrane region" description="Helical" evidence="2">
    <location>
        <begin position="181"/>
        <end position="202"/>
    </location>
</feature>
<name>A0A9W8YFB5_9PLEO</name>
<reference evidence="3" key="1">
    <citation type="submission" date="2022-10" db="EMBL/GenBank/DDBJ databases">
        <title>Tapping the CABI collections for fungal endophytes: first genome assemblies for Collariella, Neodidymelliopsis, Ascochyta clinopodiicola, Didymella pomorum, Didymosphaeria variabile, Neocosmospora piperis and Neocucurbitaria cava.</title>
        <authorList>
            <person name="Hill R."/>
        </authorList>
    </citation>
    <scope>NUCLEOTIDE SEQUENCE</scope>
    <source>
        <strain evidence="3">IMI 356814</strain>
    </source>
</reference>
<dbReference type="OrthoDB" id="5357734at2759"/>
<sequence>MEYGNSYTRPSYSRDDSNHQRVESTDDDTVGMLSQAVPSSQYDAYASLNQQMKPADAPGPRRMSATISPLSAQESTPPQTDLANLPPHRFQQSPPASPGFRPRLFGARDSGVVPYQENVAWANSTQFRATNASDAPKPDFGAQIAEANTSTTPSKQYFREARHFREPWRPGSWARLPLKGFGALALVVLLTLASMSTALSLSRGPFFQRAILLTNGHYQANPTFVVLGIIASLTSVIAILPLYYGYWELGRKVSLNPLEIARAFGAPLFNGLDGNVTSTDIEMERGGVVVKYGACERGEVFG</sequence>
<gene>
    <name evidence="3" type="ORF">N0V83_001479</name>
</gene>
<organism evidence="3 4">
    <name type="scientific">Neocucurbitaria cava</name>
    <dbReference type="NCBI Taxonomy" id="798079"/>
    <lineage>
        <taxon>Eukaryota</taxon>
        <taxon>Fungi</taxon>
        <taxon>Dikarya</taxon>
        <taxon>Ascomycota</taxon>
        <taxon>Pezizomycotina</taxon>
        <taxon>Dothideomycetes</taxon>
        <taxon>Pleosporomycetidae</taxon>
        <taxon>Pleosporales</taxon>
        <taxon>Pleosporineae</taxon>
        <taxon>Cucurbitariaceae</taxon>
        <taxon>Neocucurbitaria</taxon>
    </lineage>
</organism>
<dbReference type="PANTHER" id="PTHR37576:SF2">
    <property type="entry name" value="DEFECT AT LOW TEMPERATURE PROTEIN 1"/>
    <property type="match status" value="1"/>
</dbReference>
<dbReference type="PANTHER" id="PTHR37576">
    <property type="entry name" value="DEFECT AT LOW TEMPERATURE PROTEIN 1"/>
    <property type="match status" value="1"/>
</dbReference>
<dbReference type="Proteomes" id="UP001140560">
    <property type="component" value="Unassembled WGS sequence"/>
</dbReference>
<feature type="compositionally biased region" description="Polar residues" evidence="1">
    <location>
        <begin position="1"/>
        <end position="11"/>
    </location>
</feature>
<feature type="compositionally biased region" description="Polar residues" evidence="1">
    <location>
        <begin position="65"/>
        <end position="82"/>
    </location>
</feature>
<keyword evidence="2" id="KW-0472">Membrane</keyword>
<dbReference type="AlphaFoldDB" id="A0A9W8YFB5"/>
<protein>
    <submittedName>
        <fullName evidence="3">Uncharacterized protein</fullName>
    </submittedName>
</protein>
<feature type="transmembrane region" description="Helical" evidence="2">
    <location>
        <begin position="222"/>
        <end position="244"/>
    </location>
</feature>
<accession>A0A9W8YFB5</accession>